<evidence type="ECO:0000313" key="3">
    <source>
        <dbReference type="Proteomes" id="UP000030111"/>
    </source>
</evidence>
<dbReference type="RefSeq" id="WP_026991875.1">
    <property type="nucleotide sequence ID" value="NZ_JRLY01000004.1"/>
</dbReference>
<dbReference type="OrthoDB" id="983030at2"/>
<accession>A0A0A2MLK7</accession>
<keyword evidence="1" id="KW-0732">Signal</keyword>
<evidence type="ECO:0000313" key="2">
    <source>
        <dbReference type="EMBL" id="KGO93547.1"/>
    </source>
</evidence>
<feature type="chain" id="PRO_5002003406" evidence="1">
    <location>
        <begin position="21"/>
        <end position="138"/>
    </location>
</feature>
<gene>
    <name evidence="2" type="ORF">Q766_06145</name>
</gene>
<dbReference type="eggNOG" id="ENOG5032JEQ">
    <property type="taxonomic scope" value="Bacteria"/>
</dbReference>
<protein>
    <submittedName>
        <fullName evidence="2">Uncharacterized protein</fullName>
    </submittedName>
</protein>
<reference evidence="2 3" key="1">
    <citation type="submission" date="2013-09" db="EMBL/GenBank/DDBJ databases">
        <authorList>
            <person name="Zeng Z."/>
            <person name="Chen C."/>
        </authorList>
    </citation>
    <scope>NUCLEOTIDE SEQUENCE [LARGE SCALE GENOMIC DNA]</scope>
    <source>
        <strain evidence="2 3">WB 4.1-42</strain>
    </source>
</reference>
<keyword evidence="3" id="KW-1185">Reference proteome</keyword>
<dbReference type="EMBL" id="JRLY01000004">
    <property type="protein sequence ID" value="KGO93547.1"/>
    <property type="molecule type" value="Genomic_DNA"/>
</dbReference>
<dbReference type="Proteomes" id="UP000030111">
    <property type="component" value="Unassembled WGS sequence"/>
</dbReference>
<organism evidence="2 3">
    <name type="scientific">Flavobacterium subsaxonicum WB 4.1-42 = DSM 21790</name>
    <dbReference type="NCBI Taxonomy" id="1121898"/>
    <lineage>
        <taxon>Bacteria</taxon>
        <taxon>Pseudomonadati</taxon>
        <taxon>Bacteroidota</taxon>
        <taxon>Flavobacteriia</taxon>
        <taxon>Flavobacteriales</taxon>
        <taxon>Flavobacteriaceae</taxon>
        <taxon>Flavobacterium</taxon>
    </lineage>
</organism>
<sequence>MKRKITYFAIALLLPLLGFAQSKDCLKFKDGTFKVTDPASKKVCIITRNGNVQTEKMEESEEVYDFDLVWIDDCTYTVSPTPATVARNKDVTKAGTMTVKITKTTDKSYVQRITVANNPKFRRFDEVFLVPEKGEKGE</sequence>
<feature type="signal peptide" evidence="1">
    <location>
        <begin position="1"/>
        <end position="20"/>
    </location>
</feature>
<proteinExistence type="predicted"/>
<name>A0A0A2MLK7_9FLAO</name>
<comment type="caution">
    <text evidence="2">The sequence shown here is derived from an EMBL/GenBank/DDBJ whole genome shotgun (WGS) entry which is preliminary data.</text>
</comment>
<dbReference type="AlphaFoldDB" id="A0A0A2MLK7"/>
<dbReference type="STRING" id="1121898.GCA_000422725_00418"/>
<evidence type="ECO:0000256" key="1">
    <source>
        <dbReference type="SAM" id="SignalP"/>
    </source>
</evidence>